<protein>
    <submittedName>
        <fullName evidence="1">Uncharacterized protein</fullName>
    </submittedName>
</protein>
<evidence type="ECO:0000313" key="1">
    <source>
        <dbReference type="EMBL" id="AAZ68520.1"/>
    </source>
</evidence>
<dbReference type="EMBL" id="CP000107">
    <property type="protein sequence ID" value="AAZ68520.1"/>
    <property type="molecule type" value="Genomic_DNA"/>
</dbReference>
<accession>A0ACA6AW08</accession>
<dbReference type="Proteomes" id="UP000000435">
    <property type="component" value="Chromosome"/>
</dbReference>
<proteinExistence type="predicted"/>
<name>A0ACA6AW08_EHRCJ</name>
<evidence type="ECO:0000313" key="2">
    <source>
        <dbReference type="Proteomes" id="UP000000435"/>
    </source>
</evidence>
<organism evidence="1 2">
    <name type="scientific">Ehrlichia canis (strain Jake)</name>
    <dbReference type="NCBI Taxonomy" id="269484"/>
    <lineage>
        <taxon>Bacteria</taxon>
        <taxon>Pseudomonadati</taxon>
        <taxon>Pseudomonadota</taxon>
        <taxon>Alphaproteobacteria</taxon>
        <taxon>Rickettsiales</taxon>
        <taxon>Anaplasmataceae</taxon>
        <taxon>Ehrlichia</taxon>
    </lineage>
</organism>
<reference evidence="2" key="1">
    <citation type="journal article" date="2006" name="J. Bacteriol.">
        <title>The genome of the obligately intracellular bacterium Ehrlichia canis reveals themes of complex membrane structure and immune evasion strategies.</title>
        <authorList>
            <person name="Mavromatis K."/>
            <person name="Doyle C.K."/>
            <person name="Lykidis A."/>
            <person name="Ivanova N."/>
            <person name="Francino M.P."/>
            <person name="Chain P."/>
            <person name="Shin M."/>
            <person name="Malfatti S."/>
            <person name="Larimer F."/>
            <person name="Copeland A."/>
            <person name="Detter J.C."/>
            <person name="Land M."/>
            <person name="Richardson P.M."/>
            <person name="Yu X.J."/>
            <person name="Walker D.H."/>
            <person name="McBride J.W."/>
            <person name="Kyrpides N.C."/>
        </authorList>
    </citation>
    <scope>NUCLEOTIDE SEQUENCE [LARGE SCALE GENOMIC DNA]</scope>
    <source>
        <strain evidence="2">Jake</strain>
    </source>
</reference>
<gene>
    <name evidence="1" type="ordered locus">Ecaj_0483</name>
</gene>
<keyword evidence="2" id="KW-1185">Reference proteome</keyword>
<sequence length="89" mass="10338">MDLTLLVLSDGKILLYPTDRCGIRRRADGKIRNYNLDDTDLSAQLGYPDPQSTYHNFHTMFLSRFTQSVIISSTKLLEDLVFFFVKVKY</sequence>